<dbReference type="EC" id="6.1.1.4" evidence="8"/>
<dbReference type="Gene3D" id="3.40.50.620">
    <property type="entry name" value="HUPs"/>
    <property type="match status" value="2"/>
</dbReference>
<keyword evidence="3 8" id="KW-0547">Nucleotide-binding</keyword>
<dbReference type="InterPro" id="IPR014729">
    <property type="entry name" value="Rossmann-like_a/b/a_fold"/>
</dbReference>
<dbReference type="InterPro" id="IPR015413">
    <property type="entry name" value="Methionyl/Leucyl_tRNA_Synth"/>
</dbReference>
<dbReference type="Pfam" id="PF09334">
    <property type="entry name" value="tRNA-synt_1g"/>
    <property type="match status" value="1"/>
</dbReference>
<dbReference type="GO" id="GO:0005524">
    <property type="term" value="F:ATP binding"/>
    <property type="evidence" value="ECO:0007669"/>
    <property type="project" value="UniProtKB-UniRule"/>
</dbReference>
<keyword evidence="2 8" id="KW-0436">Ligase</keyword>
<dbReference type="Proteomes" id="UP000593591">
    <property type="component" value="Chromosome"/>
</dbReference>
<dbReference type="FunFam" id="3.40.50.620:FF:000077">
    <property type="entry name" value="Leucine--tRNA ligase"/>
    <property type="match status" value="1"/>
</dbReference>
<dbReference type="GO" id="GO:0004823">
    <property type="term" value="F:leucine-tRNA ligase activity"/>
    <property type="evidence" value="ECO:0007669"/>
    <property type="project" value="UniProtKB-UniRule"/>
</dbReference>
<dbReference type="InterPro" id="IPR009080">
    <property type="entry name" value="tRNAsynth_Ia_anticodon-bd"/>
</dbReference>
<dbReference type="NCBIfam" id="TIGR00396">
    <property type="entry name" value="leuS_bact"/>
    <property type="match status" value="1"/>
</dbReference>
<feature type="coiled-coil region" evidence="10">
    <location>
        <begin position="751"/>
        <end position="778"/>
    </location>
</feature>
<dbReference type="SUPFAM" id="SSF47323">
    <property type="entry name" value="Anticodon-binding domain of a subclass of class I aminoacyl-tRNA synthetases"/>
    <property type="match status" value="1"/>
</dbReference>
<keyword evidence="4 8" id="KW-0067">ATP-binding</keyword>
<protein>
    <recommendedName>
        <fullName evidence="8">Leucine--tRNA ligase</fullName>
        <ecNumber evidence="8">6.1.1.4</ecNumber>
    </recommendedName>
    <alternativeName>
        <fullName evidence="8">Leucyl-tRNA synthetase</fullName>
        <shortName evidence="8">LeuRS</shortName>
    </alternativeName>
</protein>
<organism evidence="15 16">
    <name type="scientific">Treponema rectale</name>
    <dbReference type="NCBI Taxonomy" id="744512"/>
    <lineage>
        <taxon>Bacteria</taxon>
        <taxon>Pseudomonadati</taxon>
        <taxon>Spirochaetota</taxon>
        <taxon>Spirochaetia</taxon>
        <taxon>Spirochaetales</taxon>
        <taxon>Treponemataceae</taxon>
        <taxon>Treponema</taxon>
    </lineage>
</organism>
<comment type="caution">
    <text evidence="8">Lacks conserved residue(s) required for the propagation of feature annotation.</text>
</comment>
<dbReference type="Gene3D" id="3.10.20.590">
    <property type="match status" value="1"/>
</dbReference>
<feature type="binding site" evidence="8">
    <location>
        <position position="577"/>
    </location>
    <ligand>
        <name>ATP</name>
        <dbReference type="ChEBI" id="CHEBI:30616"/>
    </ligand>
</feature>
<dbReference type="KEGG" id="trc:DYE49_04095"/>
<evidence type="ECO:0000259" key="12">
    <source>
        <dbReference type="Pfam" id="PF08264"/>
    </source>
</evidence>
<dbReference type="PANTHER" id="PTHR43740">
    <property type="entry name" value="LEUCYL-TRNA SYNTHETASE"/>
    <property type="match status" value="1"/>
</dbReference>
<dbReference type="InterPro" id="IPR025709">
    <property type="entry name" value="Leu_tRNA-synth_edit"/>
</dbReference>
<keyword evidence="5 8" id="KW-0648">Protein biosynthesis</keyword>
<dbReference type="PRINTS" id="PR00985">
    <property type="entry name" value="TRNASYNTHLEU"/>
</dbReference>
<accession>A0A7M1XJR5</accession>
<evidence type="ECO:0000256" key="1">
    <source>
        <dbReference type="ARBA" id="ARBA00005594"/>
    </source>
</evidence>
<comment type="similarity">
    <text evidence="1 8 9">Belongs to the class-I aminoacyl-tRNA synthetase family.</text>
</comment>
<proteinExistence type="inferred from homology"/>
<dbReference type="GO" id="GO:0005829">
    <property type="term" value="C:cytosol"/>
    <property type="evidence" value="ECO:0007669"/>
    <property type="project" value="TreeGrafter"/>
</dbReference>
<dbReference type="GO" id="GO:0006429">
    <property type="term" value="P:leucyl-tRNA aminoacylation"/>
    <property type="evidence" value="ECO:0007669"/>
    <property type="project" value="UniProtKB-UniRule"/>
</dbReference>
<dbReference type="PANTHER" id="PTHR43740:SF2">
    <property type="entry name" value="LEUCINE--TRNA LIGASE, MITOCHONDRIAL"/>
    <property type="match status" value="1"/>
</dbReference>
<dbReference type="SUPFAM" id="SSF50677">
    <property type="entry name" value="ValRS/IleRS/LeuRS editing domain"/>
    <property type="match status" value="1"/>
</dbReference>
<sequence>MGYEFKNIEEKWEKVWEENKTYKTDAYDFSKPKFYILDMFPYPSAVGLHVGHVEGYTATDALSRMKRAQGFNVLHPIGYDAFGLPAEQFAIKNNKNPAIYTDQNIDNFRTQLKRLGFSYDWDREIKTTDPDYYKWTQYIFLKMYDKGLAYEDYRLVNWCPALGTVLANEEVIDGKSERGGYPVERRPMKQWVLKITAYGDKLLEGLPTINWPASTLTMQKNWIGRSEGTVCVFDVKDSDKKIEVFTTRADTLFGCTYVVLAPEHPLVKELTTKECLADVEDYLKKVASKSDLERTDGSKEKTGVFIGSYAINPINGKEVKIYIGDYVLATYGSGAVMAVPTHDQRDYDFAIKHHIDMIQVIEGDCSKGAYEGDGKHINSSFANGMNNADAKKAITEKLIQLNKGRYQVNFKLRDWLFSRQRYWGEPIPIVHMDDGTTKPVPYSELPLVLPEMADYKPTGDGQPPLSKATEWLNTTIDGKHGLRETNTMPQWAGSSWYYARYIDPHNKDAIGDKKLLDHWLPVDVYVGGAEHAVLHLLYARFWHKFLHDEGIFSSSEPFQKLFHQGLILGSDGQKMSKSLGNTVSPDDVIKEFGADALRFYEMFKGPVDQSMPWSNDGPRAAKSFLDRVYRLYADENYRQLWTTEDNKDLDFVYNSTIKKCTEDFEILHFNTGLAQIMVLVNELYKAKSLPKKILLGLAQLLAPVVPHLAEELYSLLGFEGLIDFVKWPSVDDSALQAQPVVYAIQVNGKLKGTIEFKKDASEEELEDLKKQALNLDRVVMATEGHEIKKIIVVKNKIVSIVIK</sequence>
<dbReference type="Pfam" id="PF00133">
    <property type="entry name" value="tRNA-synt_1"/>
    <property type="match status" value="1"/>
</dbReference>
<evidence type="ECO:0000256" key="4">
    <source>
        <dbReference type="ARBA" id="ARBA00022840"/>
    </source>
</evidence>
<dbReference type="FunFam" id="3.40.50.620:FF:000056">
    <property type="entry name" value="Leucine--tRNA ligase"/>
    <property type="match status" value="1"/>
</dbReference>
<evidence type="ECO:0000256" key="5">
    <source>
        <dbReference type="ARBA" id="ARBA00022917"/>
    </source>
</evidence>
<feature type="domain" description="Aminoacyl-tRNA synthetase class Ia" evidence="11">
    <location>
        <begin position="412"/>
        <end position="606"/>
    </location>
</feature>
<evidence type="ECO:0000259" key="14">
    <source>
        <dbReference type="Pfam" id="PF13603"/>
    </source>
</evidence>
<dbReference type="Pfam" id="PF08264">
    <property type="entry name" value="Anticodon_1"/>
    <property type="match status" value="1"/>
</dbReference>
<feature type="domain" description="Leucyl-tRNA synthetase editing" evidence="14">
    <location>
        <begin position="220"/>
        <end position="398"/>
    </location>
</feature>
<dbReference type="FunFam" id="1.10.730.10:FF:000002">
    <property type="entry name" value="Leucine--tRNA ligase"/>
    <property type="match status" value="1"/>
</dbReference>
<evidence type="ECO:0000256" key="2">
    <source>
        <dbReference type="ARBA" id="ARBA00022598"/>
    </source>
</evidence>
<feature type="short sequence motif" description="'KMSKS' region" evidence="8">
    <location>
        <begin position="574"/>
        <end position="578"/>
    </location>
</feature>
<reference evidence="15 16" key="1">
    <citation type="submission" date="2018-08" db="EMBL/GenBank/DDBJ databases">
        <title>The first complete genome of Treponema rectale (CHPAT), a commensal spirochete of the bovine rectum.</title>
        <authorList>
            <person name="Staton G.J."/>
            <person name="Clegg S.R."/>
            <person name="Carter S.D."/>
            <person name="Radford A.D."/>
            <person name="Darby A."/>
            <person name="Hall N."/>
            <person name="Birtles R.J."/>
            <person name="Evans N.J."/>
        </authorList>
    </citation>
    <scope>NUCLEOTIDE SEQUENCE [LARGE SCALE GENOMIC DNA]</scope>
    <source>
        <strain evidence="15 16">CHPA</strain>
    </source>
</reference>
<feature type="domain" description="Methionyl/Leucyl tRNA synthetase" evidence="13">
    <location>
        <begin position="40"/>
        <end position="171"/>
    </location>
</feature>
<dbReference type="Pfam" id="PF13603">
    <property type="entry name" value="tRNA-synt_1_2"/>
    <property type="match status" value="1"/>
</dbReference>
<comment type="subcellular location">
    <subcellularLocation>
        <location evidence="8">Cytoplasm</location>
    </subcellularLocation>
</comment>
<dbReference type="CDD" id="cd07958">
    <property type="entry name" value="Anticodon_Ia_Leu_BEm"/>
    <property type="match status" value="1"/>
</dbReference>
<dbReference type="SUPFAM" id="SSF52374">
    <property type="entry name" value="Nucleotidylyl transferase"/>
    <property type="match status" value="1"/>
</dbReference>
<dbReference type="InterPro" id="IPR013155">
    <property type="entry name" value="M/V/L/I-tRNA-synth_anticd-bd"/>
</dbReference>
<gene>
    <name evidence="8" type="primary">leuS</name>
    <name evidence="15" type="ORF">DYE49_04095</name>
</gene>
<evidence type="ECO:0000256" key="6">
    <source>
        <dbReference type="ARBA" id="ARBA00023146"/>
    </source>
</evidence>
<evidence type="ECO:0000313" key="15">
    <source>
        <dbReference type="EMBL" id="QOS39687.1"/>
    </source>
</evidence>
<comment type="catalytic activity">
    <reaction evidence="7 8">
        <text>tRNA(Leu) + L-leucine + ATP = L-leucyl-tRNA(Leu) + AMP + diphosphate</text>
        <dbReference type="Rhea" id="RHEA:11688"/>
        <dbReference type="Rhea" id="RHEA-COMP:9613"/>
        <dbReference type="Rhea" id="RHEA-COMP:9622"/>
        <dbReference type="ChEBI" id="CHEBI:30616"/>
        <dbReference type="ChEBI" id="CHEBI:33019"/>
        <dbReference type="ChEBI" id="CHEBI:57427"/>
        <dbReference type="ChEBI" id="CHEBI:78442"/>
        <dbReference type="ChEBI" id="CHEBI:78494"/>
        <dbReference type="ChEBI" id="CHEBI:456215"/>
        <dbReference type="EC" id="6.1.1.4"/>
    </reaction>
</comment>
<evidence type="ECO:0000259" key="13">
    <source>
        <dbReference type="Pfam" id="PF09334"/>
    </source>
</evidence>
<evidence type="ECO:0000256" key="3">
    <source>
        <dbReference type="ARBA" id="ARBA00022741"/>
    </source>
</evidence>
<dbReference type="GO" id="GO:0002161">
    <property type="term" value="F:aminoacyl-tRNA deacylase activity"/>
    <property type="evidence" value="ECO:0007669"/>
    <property type="project" value="InterPro"/>
</dbReference>
<evidence type="ECO:0000256" key="7">
    <source>
        <dbReference type="ARBA" id="ARBA00047469"/>
    </source>
</evidence>
<keyword evidence="8" id="KW-0963">Cytoplasm</keyword>
<keyword evidence="10" id="KW-0175">Coiled coil</keyword>
<dbReference type="AlphaFoldDB" id="A0A7M1XJR5"/>
<evidence type="ECO:0000256" key="10">
    <source>
        <dbReference type="SAM" id="Coils"/>
    </source>
</evidence>
<evidence type="ECO:0000259" key="11">
    <source>
        <dbReference type="Pfam" id="PF00133"/>
    </source>
</evidence>
<evidence type="ECO:0000313" key="16">
    <source>
        <dbReference type="Proteomes" id="UP000593591"/>
    </source>
</evidence>
<dbReference type="CDD" id="cd00812">
    <property type="entry name" value="LeuRS_core"/>
    <property type="match status" value="1"/>
</dbReference>
<evidence type="ECO:0000256" key="8">
    <source>
        <dbReference type="HAMAP-Rule" id="MF_00049"/>
    </source>
</evidence>
<dbReference type="InterPro" id="IPR002302">
    <property type="entry name" value="Leu-tRNA-ligase"/>
</dbReference>
<evidence type="ECO:0000256" key="9">
    <source>
        <dbReference type="RuleBase" id="RU363039"/>
    </source>
</evidence>
<dbReference type="HAMAP" id="MF_00049_B">
    <property type="entry name" value="Leu_tRNA_synth_B"/>
    <property type="match status" value="1"/>
</dbReference>
<feature type="domain" description="Methionyl/Valyl/Leucyl/Isoleucyl-tRNA synthetase anticodon-binding" evidence="12">
    <location>
        <begin position="653"/>
        <end position="763"/>
    </location>
</feature>
<dbReference type="InterPro" id="IPR002300">
    <property type="entry name" value="aa-tRNA-synth_Ia"/>
</dbReference>
<dbReference type="InterPro" id="IPR009008">
    <property type="entry name" value="Val/Leu/Ile-tRNA-synth_edit"/>
</dbReference>
<dbReference type="EMBL" id="CP031517">
    <property type="protein sequence ID" value="QOS39687.1"/>
    <property type="molecule type" value="Genomic_DNA"/>
</dbReference>
<dbReference type="Gene3D" id="1.10.730.10">
    <property type="entry name" value="Isoleucyl-tRNA Synthetase, Domain 1"/>
    <property type="match status" value="1"/>
</dbReference>
<name>A0A7M1XJR5_9SPIR</name>
<keyword evidence="6 8" id="KW-0030">Aminoacyl-tRNA synthetase</keyword>